<evidence type="ECO:0000259" key="10">
    <source>
        <dbReference type="Pfam" id="PF00479"/>
    </source>
</evidence>
<comment type="function">
    <text evidence="9">Catalyzes the rate-limiting step of the oxidative pentose-phosphate pathway, which represents a route for the dissimilation of carbohydrates besides glycolysis.</text>
</comment>
<evidence type="ECO:0000256" key="5">
    <source>
        <dbReference type="ARBA" id="ARBA00022526"/>
    </source>
</evidence>
<evidence type="ECO:0000256" key="1">
    <source>
        <dbReference type="ARBA" id="ARBA00004937"/>
    </source>
</evidence>
<dbReference type="SUPFAM" id="SSF55347">
    <property type="entry name" value="Glyceraldehyde-3-phosphate dehydrogenase-like, C-terminal domain"/>
    <property type="match status" value="1"/>
</dbReference>
<dbReference type="FunFam" id="3.30.360.10:FF:000018">
    <property type="entry name" value="Glucose-6-phosphate 1-dehydrogenase"/>
    <property type="match status" value="1"/>
</dbReference>
<dbReference type="Gene3D" id="3.40.50.720">
    <property type="entry name" value="NAD(P)-binding Rossmann-like Domain"/>
    <property type="match status" value="1"/>
</dbReference>
<keyword evidence="6 9" id="KW-0521">NADP</keyword>
<dbReference type="NCBIfam" id="TIGR00871">
    <property type="entry name" value="zwf"/>
    <property type="match status" value="1"/>
</dbReference>
<evidence type="ECO:0000256" key="8">
    <source>
        <dbReference type="ARBA" id="ARBA00023277"/>
    </source>
</evidence>
<dbReference type="Proteomes" id="UP000240830">
    <property type="component" value="Unassembled WGS sequence"/>
</dbReference>
<evidence type="ECO:0000259" key="11">
    <source>
        <dbReference type="Pfam" id="PF02781"/>
    </source>
</evidence>
<comment type="similarity">
    <text evidence="2 9">Belongs to the glucose-6-phosphate dehydrogenase family.</text>
</comment>
<dbReference type="EMBL" id="MTSL01000072">
    <property type="protein sequence ID" value="PJF19277.1"/>
    <property type="molecule type" value="Genomic_DNA"/>
</dbReference>
<dbReference type="UniPathway" id="UPA00115">
    <property type="reaction ID" value="UER00408"/>
</dbReference>
<dbReference type="GO" id="GO:0050661">
    <property type="term" value="F:NADP binding"/>
    <property type="evidence" value="ECO:0007669"/>
    <property type="project" value="InterPro"/>
</dbReference>
<comment type="caution">
    <text evidence="12">The sequence shown here is derived from an EMBL/GenBank/DDBJ whole genome shotgun (WGS) entry which is preliminary data.</text>
</comment>
<dbReference type="AlphaFoldDB" id="A0A2H9TNG0"/>
<dbReference type="STRING" id="1246581.A0A2H9TNG0"/>
<dbReference type="InterPro" id="IPR022674">
    <property type="entry name" value="G6P_DH_NAD-bd"/>
</dbReference>
<dbReference type="InterPro" id="IPR019796">
    <property type="entry name" value="G6P_DH_AS"/>
</dbReference>
<evidence type="ECO:0000256" key="2">
    <source>
        <dbReference type="ARBA" id="ARBA00009975"/>
    </source>
</evidence>
<accession>A0A2H9TNG0</accession>
<dbReference type="GO" id="GO:0009051">
    <property type="term" value="P:pentose-phosphate shunt, oxidative branch"/>
    <property type="evidence" value="ECO:0007669"/>
    <property type="project" value="TreeGrafter"/>
</dbReference>
<evidence type="ECO:0000313" key="13">
    <source>
        <dbReference type="Proteomes" id="UP000240830"/>
    </source>
</evidence>
<dbReference type="PIRSF" id="PIRSF000110">
    <property type="entry name" value="G6PD"/>
    <property type="match status" value="1"/>
</dbReference>
<sequence length="489" mass="55968">MLVVVVFGASGDLARRKTYPALFALYRRKYLPEDFRIFGYARSELTQEELNAKLMPFLKKHAITQGDQELLGRFLGRCEYISGSYNSPSGYVALKEKIEALPTEDTGHEYDHVRLFYLALPPSVFTEVATQIKSVLYNDRYQNRLIVEKPFGRDLESSNALSQALAPLFQEDELYRIDHYLGKEMVKNIMTIRFSNLFFNAVWNRDCIANVQIVFKETLGVEGRGGYFDEFGIIRDVMQNHLLQMLTVVAMERPATLDAEDVRNEKVKVLRCIRPLHRDEVILGQYRGSADGSHAGYLDDETIPSNSNTPTFAMATLFVENERWSGVPFVLRCGKALNEQKAEIRIQFTNVPGCLFPNAARNELVIRVQPNEAVYMKLMVKRPGFDSQPIVSDLDLSYADRYVGLHIPEAYEALILDALRGDRSNFVRADELQNAWRIFTPLLKEIEERHSIPAEYPYGSRGPAAADERLKELGFLRHGLEYSWPKQQL</sequence>
<dbReference type="InterPro" id="IPR022675">
    <property type="entry name" value="G6P_DH_C"/>
</dbReference>
<dbReference type="Pfam" id="PF00479">
    <property type="entry name" value="G6PD_N"/>
    <property type="match status" value="1"/>
</dbReference>
<dbReference type="InterPro" id="IPR001282">
    <property type="entry name" value="G6P_DH"/>
</dbReference>
<keyword evidence="5 9" id="KW-0313">Glucose metabolism</keyword>
<dbReference type="EC" id="1.1.1.49" evidence="3 9"/>
<feature type="domain" description="Glucose-6-phosphate dehydrogenase NAD-binding" evidence="10">
    <location>
        <begin position="5"/>
        <end position="188"/>
    </location>
</feature>
<gene>
    <name evidence="12" type="ORF">PSACC_00910</name>
</gene>
<name>A0A2H9TNG0_9FUNG</name>
<dbReference type="GO" id="GO:0004345">
    <property type="term" value="F:glucose-6-phosphate dehydrogenase activity"/>
    <property type="evidence" value="ECO:0007669"/>
    <property type="project" value="UniProtKB-EC"/>
</dbReference>
<dbReference type="HAMAP" id="MF_00966">
    <property type="entry name" value="G6PD"/>
    <property type="match status" value="1"/>
</dbReference>
<evidence type="ECO:0000256" key="7">
    <source>
        <dbReference type="ARBA" id="ARBA00023002"/>
    </source>
</evidence>
<organism evidence="12 13">
    <name type="scientific">Paramicrosporidium saccamoebae</name>
    <dbReference type="NCBI Taxonomy" id="1246581"/>
    <lineage>
        <taxon>Eukaryota</taxon>
        <taxon>Fungi</taxon>
        <taxon>Fungi incertae sedis</taxon>
        <taxon>Cryptomycota</taxon>
        <taxon>Cryptomycota incertae sedis</taxon>
        <taxon>Paramicrosporidium</taxon>
    </lineage>
</organism>
<feature type="domain" description="Glucose-6-phosphate dehydrogenase C-terminal" evidence="11">
    <location>
        <begin position="190"/>
        <end position="473"/>
    </location>
</feature>
<dbReference type="PANTHER" id="PTHR23429">
    <property type="entry name" value="GLUCOSE-6-PHOSPHATE 1-DEHYDROGENASE G6PD"/>
    <property type="match status" value="1"/>
</dbReference>
<dbReference type="GO" id="GO:0006006">
    <property type="term" value="P:glucose metabolic process"/>
    <property type="evidence" value="ECO:0007669"/>
    <property type="project" value="UniProtKB-KW"/>
</dbReference>
<dbReference type="Gene3D" id="3.30.360.10">
    <property type="entry name" value="Dihydrodipicolinate Reductase, domain 2"/>
    <property type="match status" value="1"/>
</dbReference>
<dbReference type="OrthoDB" id="60984at2759"/>
<dbReference type="PROSITE" id="PS00069">
    <property type="entry name" value="G6P_DEHYDROGENASE"/>
    <property type="match status" value="1"/>
</dbReference>
<evidence type="ECO:0000256" key="3">
    <source>
        <dbReference type="ARBA" id="ARBA00013019"/>
    </source>
</evidence>
<evidence type="ECO:0000256" key="9">
    <source>
        <dbReference type="RuleBase" id="RU362120"/>
    </source>
</evidence>
<keyword evidence="13" id="KW-1185">Reference proteome</keyword>
<evidence type="ECO:0000313" key="12">
    <source>
        <dbReference type="EMBL" id="PJF19277.1"/>
    </source>
</evidence>
<comment type="catalytic activity">
    <reaction evidence="9">
        <text>D-glucose 6-phosphate + NADP(+) = 6-phospho-D-glucono-1,5-lactone + NADPH + H(+)</text>
        <dbReference type="Rhea" id="RHEA:15841"/>
        <dbReference type="ChEBI" id="CHEBI:15378"/>
        <dbReference type="ChEBI" id="CHEBI:57783"/>
        <dbReference type="ChEBI" id="CHEBI:57955"/>
        <dbReference type="ChEBI" id="CHEBI:58349"/>
        <dbReference type="ChEBI" id="CHEBI:61548"/>
        <dbReference type="EC" id="1.1.1.49"/>
    </reaction>
</comment>
<comment type="pathway">
    <text evidence="1 9">Carbohydrate degradation; pentose phosphate pathway; D-ribulose 5-phosphate from D-glucose 6-phosphate (oxidative stage): step 1/3.</text>
</comment>
<dbReference type="InterPro" id="IPR036291">
    <property type="entry name" value="NAD(P)-bd_dom_sf"/>
</dbReference>
<keyword evidence="8 9" id="KW-0119">Carbohydrate metabolism</keyword>
<proteinExistence type="inferred from homology"/>
<dbReference type="PRINTS" id="PR00079">
    <property type="entry name" value="G6PDHDRGNASE"/>
</dbReference>
<protein>
    <recommendedName>
        <fullName evidence="4 9">Glucose-6-phosphate 1-dehydrogenase</fullName>
        <ecNumber evidence="3 9">1.1.1.49</ecNumber>
    </recommendedName>
</protein>
<evidence type="ECO:0000256" key="4">
    <source>
        <dbReference type="ARBA" id="ARBA00020444"/>
    </source>
</evidence>
<dbReference type="SUPFAM" id="SSF51735">
    <property type="entry name" value="NAD(P)-binding Rossmann-fold domains"/>
    <property type="match status" value="1"/>
</dbReference>
<reference evidence="12 13" key="1">
    <citation type="submission" date="2016-10" db="EMBL/GenBank/DDBJ databases">
        <title>The genome of Paramicrosporidium saccamoebae is the missing link in understanding Cryptomycota and Microsporidia evolution.</title>
        <authorList>
            <person name="Quandt C.A."/>
            <person name="Beaudet D."/>
            <person name="Corsaro D."/>
            <person name="Michel R."/>
            <person name="Corradi N."/>
            <person name="James T."/>
        </authorList>
    </citation>
    <scope>NUCLEOTIDE SEQUENCE [LARGE SCALE GENOMIC DNA]</scope>
    <source>
        <strain evidence="12 13">KSL3</strain>
    </source>
</reference>
<dbReference type="Pfam" id="PF02781">
    <property type="entry name" value="G6PD_C"/>
    <property type="match status" value="1"/>
</dbReference>
<keyword evidence="7 9" id="KW-0560">Oxidoreductase</keyword>
<evidence type="ECO:0000256" key="6">
    <source>
        <dbReference type="ARBA" id="ARBA00022857"/>
    </source>
</evidence>
<dbReference type="GO" id="GO:0005829">
    <property type="term" value="C:cytosol"/>
    <property type="evidence" value="ECO:0007669"/>
    <property type="project" value="TreeGrafter"/>
</dbReference>
<dbReference type="PANTHER" id="PTHR23429:SF0">
    <property type="entry name" value="GLUCOSE-6-PHOSPHATE 1-DEHYDROGENASE"/>
    <property type="match status" value="1"/>
</dbReference>